<protein>
    <submittedName>
        <fullName evidence="4">Membrane-bound fester</fullName>
    </submittedName>
</protein>
<keyword evidence="3" id="KW-0732">Signal</keyword>
<reference evidence="4" key="1">
    <citation type="journal article" date="2006" name="Immunity">
        <title>fester, A candidate allorecognition receptor from a primitive chordate.</title>
        <authorList>
            <person name="Nyholm S.V."/>
            <person name="Passegue E."/>
            <person name="Ludington W.B."/>
            <person name="Voskoboynik A."/>
            <person name="Mitchel K."/>
            <person name="Weissman I.L."/>
            <person name="De Tomaso A.W."/>
        </authorList>
    </citation>
    <scope>NUCLEOTIDE SEQUENCE</scope>
</reference>
<dbReference type="EMBL" id="DQ517888">
    <property type="protein sequence ID" value="ABF61782.1"/>
    <property type="molecule type" value="mRNA"/>
</dbReference>
<name>Q0ZD83_BOTSH</name>
<organism evidence="4">
    <name type="scientific">Botryllus schlosseri</name>
    <name type="common">Golden star tunicate</name>
    <name type="synonym">Alcyonium schlosseri</name>
    <dbReference type="NCBI Taxonomy" id="30301"/>
    <lineage>
        <taxon>Eukaryota</taxon>
        <taxon>Metazoa</taxon>
        <taxon>Chordata</taxon>
        <taxon>Tunicata</taxon>
        <taxon>Ascidiacea</taxon>
        <taxon>Stolidobranchia</taxon>
        <taxon>Styelidae</taxon>
        <taxon>Botryllus</taxon>
    </lineage>
</organism>
<keyword evidence="2" id="KW-1133">Transmembrane helix</keyword>
<proteinExistence type="evidence at transcript level"/>
<evidence type="ECO:0000256" key="3">
    <source>
        <dbReference type="SAM" id="SignalP"/>
    </source>
</evidence>
<feature type="chain" id="PRO_5004179447" evidence="3">
    <location>
        <begin position="23"/>
        <end position="368"/>
    </location>
</feature>
<feature type="compositionally biased region" description="Low complexity" evidence="1">
    <location>
        <begin position="232"/>
        <end position="250"/>
    </location>
</feature>
<evidence type="ECO:0000256" key="2">
    <source>
        <dbReference type="SAM" id="Phobius"/>
    </source>
</evidence>
<feature type="signal peptide" evidence="3">
    <location>
        <begin position="1"/>
        <end position="22"/>
    </location>
</feature>
<feature type="transmembrane region" description="Helical" evidence="2">
    <location>
        <begin position="326"/>
        <end position="347"/>
    </location>
</feature>
<keyword evidence="2" id="KW-0812">Transmembrane</keyword>
<sequence>MKTKAAFLYLLMLLVNYGRILVEVSGTATVAVHSLDAEPRSIGSYITLVSDVYNDDIDNNVEIMLFSQLPNQTAVRVAYYYYRKWSDETPADEAQYTFNYLNISQGARKDFSRNYTWYFDYLPEDYDQLTAITQVIVDTVPYTQTNTLKVEECSKTIGVATSTICNNDTCGYNCECQFACPARYKYISSVSSSTKFRCTANAVWNTEETICAPELTTTATMLVTSTDKESSESSTTSQANSSTSTSPSITLPSTEKLDGCSKAAFTITIVGCILTVIFAITVACAMKKMWRFKKEPASKMFYLGFVAAAAACVLAIGLLFGSTACVAATIIGAIGSCSMLLATGLYAREAMTETKGIQGKKIEAAAEL</sequence>
<feature type="transmembrane region" description="Helical" evidence="2">
    <location>
        <begin position="263"/>
        <end position="285"/>
    </location>
</feature>
<feature type="transmembrane region" description="Helical" evidence="2">
    <location>
        <begin position="301"/>
        <end position="320"/>
    </location>
</feature>
<evidence type="ECO:0000313" key="4">
    <source>
        <dbReference type="EMBL" id="ABF61782.1"/>
    </source>
</evidence>
<accession>Q0ZD83</accession>
<keyword evidence="2" id="KW-0472">Membrane</keyword>
<feature type="region of interest" description="Disordered" evidence="1">
    <location>
        <begin position="226"/>
        <end position="250"/>
    </location>
</feature>
<evidence type="ECO:0000256" key="1">
    <source>
        <dbReference type="SAM" id="MobiDB-lite"/>
    </source>
</evidence>
<dbReference type="AlphaFoldDB" id="Q0ZD83"/>